<feature type="compositionally biased region" description="Polar residues" evidence="2">
    <location>
        <begin position="697"/>
        <end position="706"/>
    </location>
</feature>
<sequence>MVVYLGFVLFRFDNRIDSLIGLIEISCVLRYPSNEVPKVNNVETGEPTHLPDGTERNERIGVDWSGLDCRNNGSKLWNPLKNYFTLGTLQESLTDKSDVQLDLNCTEGKCKQTAPSSPLLSIPIPSNTIPIYYLSIYLSLGFLPLFSFCMNQEDYSTTLTIEQMRLEADAETPPHLDLVLDLDPLQADPLLQQTILSHSVTLSDMSLSSAKRKFPAVESDAAVAAADDNDDATSDTSGRFDDADESEFDNNNNNYNNNSNGYYLDDFHDARSDSVHSAKRRRSNDWPLRDEIAYDEHGMRIDLSSRRSATNGTGTGSPRSSSKDRRRGSPVLRVRRSRFIEGSMNDRVSEKPPSIFLREDAAMDDGKETKQDRQLGHRGSGIFRFGKAIASAFNPFGAWKGSQDGQKTQKEIMKERQARAEKAYAELKKSGYKGTTGAAGANKGNNGVDLQIADATFKAIQEKMDYKLSAGDSRQSSTGLSQDDAQTATGRTKETGRHETGFLKVKSFHDLRKRTSALSIPSIRNRDVSPVRPSHEDSHRPAQKRQSRKDLARQAKLLKKVSSLESKLERVRRELRELTQEDEPPVPTICLDDVHARRFVPGALPTLPSERVLQNQVGSTSEEADSGPEIARTKSPHPDNLVIDHSDLRARSVSPKPRKLSKSRATASKDSLSRKRKSSVAESGVNASAKASGGVQEDSQGNSTDCGKTDESTKRQTPRQVKSQKVGENDSPGSAGKARPEQVEAEDPHSQINKTREKQEASKPSLRSFKRSPGLTPSRQRLKATKSVRNLRLVNADADEEVSGQADTNNNNPQLKSHRSFYLQDQPHLEQNIAKVPVVTKGGYGCGGHGHGNDENIPPVPPVPKELLEKGARLSYPYANTKQTDDYESGDMLDSAATATAITSRSPEESRSKRVPSDFTWPDDIF</sequence>
<comment type="caution">
    <text evidence="3">The sequence shown here is derived from an EMBL/GenBank/DDBJ whole genome shotgun (WGS) entry which is preliminary data.</text>
</comment>
<keyword evidence="4" id="KW-1185">Reference proteome</keyword>
<name>A0A0F4YIL1_RASE3</name>
<proteinExistence type="predicted"/>
<evidence type="ECO:0000313" key="4">
    <source>
        <dbReference type="Proteomes" id="UP000053958"/>
    </source>
</evidence>
<dbReference type="AlphaFoldDB" id="A0A0F4YIL1"/>
<feature type="compositionally biased region" description="Basic and acidic residues" evidence="2">
    <location>
        <begin position="906"/>
        <end position="916"/>
    </location>
</feature>
<evidence type="ECO:0000313" key="3">
    <source>
        <dbReference type="EMBL" id="KKA17696.1"/>
    </source>
</evidence>
<feature type="compositionally biased region" description="Polar residues" evidence="2">
    <location>
        <begin position="472"/>
        <end position="490"/>
    </location>
</feature>
<dbReference type="GeneID" id="25320622"/>
<feature type="region of interest" description="Disordered" evidence="2">
    <location>
        <begin position="468"/>
        <end position="501"/>
    </location>
</feature>
<evidence type="ECO:0000256" key="1">
    <source>
        <dbReference type="SAM" id="Coils"/>
    </source>
</evidence>
<feature type="compositionally biased region" description="Basic and acidic residues" evidence="2">
    <location>
        <begin position="524"/>
        <end position="540"/>
    </location>
</feature>
<feature type="compositionally biased region" description="Basic and acidic residues" evidence="2">
    <location>
        <begin position="738"/>
        <end position="761"/>
    </location>
</feature>
<dbReference type="Proteomes" id="UP000053958">
    <property type="component" value="Unassembled WGS sequence"/>
</dbReference>
<dbReference type="EMBL" id="LASV01000578">
    <property type="protein sequence ID" value="KKA17696.1"/>
    <property type="molecule type" value="Genomic_DNA"/>
</dbReference>
<reference evidence="3 4" key="1">
    <citation type="submission" date="2015-04" db="EMBL/GenBank/DDBJ databases">
        <authorList>
            <person name="Heijne W.H."/>
            <person name="Fedorova N.D."/>
            <person name="Nierman W.C."/>
            <person name="Vollebregt A.W."/>
            <person name="Zhao Z."/>
            <person name="Wu L."/>
            <person name="Kumar M."/>
            <person name="Stam H."/>
            <person name="van den Berg M.A."/>
            <person name="Pel H.J."/>
        </authorList>
    </citation>
    <scope>NUCLEOTIDE SEQUENCE [LARGE SCALE GENOMIC DNA]</scope>
    <source>
        <strain evidence="3 4">CBS 393.64</strain>
    </source>
</reference>
<feature type="compositionally biased region" description="Polar residues" evidence="2">
    <location>
        <begin position="805"/>
        <end position="815"/>
    </location>
</feature>
<protein>
    <submittedName>
        <fullName evidence="3">Nuclear RNA binding protein</fullName>
    </submittedName>
</protein>
<gene>
    <name evidence="3" type="ORF">T310_8362</name>
</gene>
<feature type="compositionally biased region" description="Low complexity" evidence="2">
    <location>
        <begin position="895"/>
        <end position="905"/>
    </location>
</feature>
<feature type="region of interest" description="Disordered" evidence="2">
    <location>
        <begin position="299"/>
        <end position="331"/>
    </location>
</feature>
<feature type="region of interest" description="Disordered" evidence="2">
    <location>
        <begin position="222"/>
        <end position="260"/>
    </location>
</feature>
<feature type="region of interest" description="Disordered" evidence="2">
    <location>
        <begin position="516"/>
        <end position="551"/>
    </location>
</feature>
<dbReference type="STRING" id="1408163.A0A0F4YIL1"/>
<feature type="compositionally biased region" description="Basic and acidic residues" evidence="2">
    <location>
        <begin position="491"/>
        <end position="501"/>
    </location>
</feature>
<keyword evidence="1" id="KW-0175">Coiled coil</keyword>
<feature type="region of interest" description="Disordered" evidence="2">
    <location>
        <begin position="610"/>
        <end position="815"/>
    </location>
</feature>
<feature type="compositionally biased region" description="Polar residues" evidence="2">
    <location>
        <begin position="306"/>
        <end position="320"/>
    </location>
</feature>
<dbReference type="RefSeq" id="XP_013324308.1">
    <property type="nucleotide sequence ID" value="XM_013468854.1"/>
</dbReference>
<feature type="compositionally biased region" description="Polar residues" evidence="2">
    <location>
        <begin position="612"/>
        <end position="621"/>
    </location>
</feature>
<feature type="coiled-coil region" evidence="1">
    <location>
        <begin position="554"/>
        <end position="581"/>
    </location>
</feature>
<feature type="region of interest" description="Disordered" evidence="2">
    <location>
        <begin position="874"/>
        <end position="926"/>
    </location>
</feature>
<organism evidence="3 4">
    <name type="scientific">Rasamsonia emersonii (strain ATCC 16479 / CBS 393.64 / IMI 116815)</name>
    <dbReference type="NCBI Taxonomy" id="1408163"/>
    <lineage>
        <taxon>Eukaryota</taxon>
        <taxon>Fungi</taxon>
        <taxon>Dikarya</taxon>
        <taxon>Ascomycota</taxon>
        <taxon>Pezizomycotina</taxon>
        <taxon>Eurotiomycetes</taxon>
        <taxon>Eurotiomycetidae</taxon>
        <taxon>Eurotiales</taxon>
        <taxon>Trichocomaceae</taxon>
        <taxon>Rasamsonia</taxon>
    </lineage>
</organism>
<evidence type="ECO:0000256" key="2">
    <source>
        <dbReference type="SAM" id="MobiDB-lite"/>
    </source>
</evidence>
<dbReference type="OrthoDB" id="5226996at2759"/>
<feature type="compositionally biased region" description="Low complexity" evidence="2">
    <location>
        <begin position="250"/>
        <end position="260"/>
    </location>
</feature>
<accession>A0A0F4YIL1</accession>